<dbReference type="AlphaFoldDB" id="A0AAV4W132"/>
<gene>
    <name evidence="1" type="ORF">CEXT_116561</name>
</gene>
<evidence type="ECO:0000313" key="1">
    <source>
        <dbReference type="EMBL" id="GIY75958.1"/>
    </source>
</evidence>
<dbReference type="Proteomes" id="UP001054945">
    <property type="component" value="Unassembled WGS sequence"/>
</dbReference>
<dbReference type="Pfam" id="PF26019">
    <property type="entry name" value="HTH_TIMELESS"/>
    <property type="match status" value="1"/>
</dbReference>
<protein>
    <submittedName>
        <fullName evidence="1">Uncharacterized protein</fullName>
    </submittedName>
</protein>
<accession>A0AAV4W132</accession>
<sequence>MKKNFFKNLEKERLDNFNIEGDESIAAKVPFEKEIKNRKQHDEWEEQEIMELRDIFLENQGEDDIMSIILNSLTRKRSKKSVIGKLIEVGLIKDKKKFRRSTLIYQFMMKELLKVTKFLKVKIYL</sequence>
<reference evidence="1 2" key="1">
    <citation type="submission" date="2021-06" db="EMBL/GenBank/DDBJ databases">
        <title>Caerostris extrusa draft genome.</title>
        <authorList>
            <person name="Kono N."/>
            <person name="Arakawa K."/>
        </authorList>
    </citation>
    <scope>NUCLEOTIDE SEQUENCE [LARGE SCALE GENOMIC DNA]</scope>
</reference>
<evidence type="ECO:0000313" key="2">
    <source>
        <dbReference type="Proteomes" id="UP001054945"/>
    </source>
</evidence>
<dbReference type="EMBL" id="BPLR01015421">
    <property type="protein sequence ID" value="GIY75958.1"/>
    <property type="molecule type" value="Genomic_DNA"/>
</dbReference>
<organism evidence="1 2">
    <name type="scientific">Caerostris extrusa</name>
    <name type="common">Bark spider</name>
    <name type="synonym">Caerostris bankana</name>
    <dbReference type="NCBI Taxonomy" id="172846"/>
    <lineage>
        <taxon>Eukaryota</taxon>
        <taxon>Metazoa</taxon>
        <taxon>Ecdysozoa</taxon>
        <taxon>Arthropoda</taxon>
        <taxon>Chelicerata</taxon>
        <taxon>Arachnida</taxon>
        <taxon>Araneae</taxon>
        <taxon>Araneomorphae</taxon>
        <taxon>Entelegynae</taxon>
        <taxon>Araneoidea</taxon>
        <taxon>Araneidae</taxon>
        <taxon>Caerostris</taxon>
    </lineage>
</organism>
<proteinExistence type="predicted"/>
<name>A0AAV4W132_CAEEX</name>
<keyword evidence="2" id="KW-1185">Reference proteome</keyword>
<comment type="caution">
    <text evidence="1">The sequence shown here is derived from an EMBL/GenBank/DDBJ whole genome shotgun (WGS) entry which is preliminary data.</text>
</comment>